<reference evidence="1" key="1">
    <citation type="submission" date="2022-11" db="EMBL/GenBank/DDBJ databases">
        <authorList>
            <person name="Petersen C."/>
        </authorList>
    </citation>
    <scope>NUCLEOTIDE SEQUENCE</scope>
    <source>
        <strain evidence="1">IBT 23319</strain>
    </source>
</reference>
<protein>
    <submittedName>
        <fullName evidence="1">Uncharacterized protein</fullName>
    </submittedName>
</protein>
<proteinExistence type="predicted"/>
<dbReference type="AlphaFoldDB" id="A0A9W9P2Z8"/>
<evidence type="ECO:0000313" key="2">
    <source>
        <dbReference type="Proteomes" id="UP001147733"/>
    </source>
</evidence>
<accession>A0A9W9P2Z8</accession>
<dbReference type="EMBL" id="JAPQKT010000003">
    <property type="protein sequence ID" value="KAJ5234389.1"/>
    <property type="molecule type" value="Genomic_DNA"/>
</dbReference>
<name>A0A9W9P2Z8_PENCI</name>
<sequence>MSIGIHQTGYVLDNQLTRHILYLFYLQGQTPGLSTTWIDLELATQEHSLTRNNNVTFHIEDHVRALISMRQDCPAKSWKSWTKACLVPPTRTVWSILTAILVVYAQKVRWGPLVAVPRLPFPPETAQVRTANHL</sequence>
<keyword evidence="2" id="KW-1185">Reference proteome</keyword>
<organism evidence="1 2">
    <name type="scientific">Penicillium citrinum</name>
    <dbReference type="NCBI Taxonomy" id="5077"/>
    <lineage>
        <taxon>Eukaryota</taxon>
        <taxon>Fungi</taxon>
        <taxon>Dikarya</taxon>
        <taxon>Ascomycota</taxon>
        <taxon>Pezizomycotina</taxon>
        <taxon>Eurotiomycetes</taxon>
        <taxon>Eurotiomycetidae</taxon>
        <taxon>Eurotiales</taxon>
        <taxon>Aspergillaceae</taxon>
        <taxon>Penicillium</taxon>
    </lineage>
</organism>
<gene>
    <name evidence="1" type="ORF">N7469_003557</name>
</gene>
<reference evidence="1" key="2">
    <citation type="journal article" date="2023" name="IMA Fungus">
        <title>Comparative genomic study of the Penicillium genus elucidates a diverse pangenome and 15 lateral gene transfer events.</title>
        <authorList>
            <person name="Petersen C."/>
            <person name="Sorensen T."/>
            <person name="Nielsen M.R."/>
            <person name="Sondergaard T.E."/>
            <person name="Sorensen J.L."/>
            <person name="Fitzpatrick D.A."/>
            <person name="Frisvad J.C."/>
            <person name="Nielsen K.L."/>
        </authorList>
    </citation>
    <scope>NUCLEOTIDE SEQUENCE</scope>
    <source>
        <strain evidence="1">IBT 23319</strain>
    </source>
</reference>
<comment type="caution">
    <text evidence="1">The sequence shown here is derived from an EMBL/GenBank/DDBJ whole genome shotgun (WGS) entry which is preliminary data.</text>
</comment>
<dbReference type="GeneID" id="81381644"/>
<dbReference type="RefSeq" id="XP_056501889.1">
    <property type="nucleotide sequence ID" value="XM_056642477.1"/>
</dbReference>
<evidence type="ECO:0000313" key="1">
    <source>
        <dbReference type="EMBL" id="KAJ5234389.1"/>
    </source>
</evidence>
<dbReference type="Proteomes" id="UP001147733">
    <property type="component" value="Unassembled WGS sequence"/>
</dbReference>